<dbReference type="PANTHER" id="PTHR10417">
    <property type="entry name" value="GLUCOCORTICOID MODULATORY ELEMENT-BINDING PROTEIN"/>
    <property type="match status" value="1"/>
</dbReference>
<dbReference type="GO" id="GO:0005634">
    <property type="term" value="C:nucleus"/>
    <property type="evidence" value="ECO:0007669"/>
    <property type="project" value="TreeGrafter"/>
</dbReference>
<dbReference type="GO" id="GO:0046872">
    <property type="term" value="F:metal ion binding"/>
    <property type="evidence" value="ECO:0007669"/>
    <property type="project" value="UniProtKB-KW"/>
</dbReference>
<dbReference type="GO" id="GO:0006357">
    <property type="term" value="P:regulation of transcription by RNA polymerase II"/>
    <property type="evidence" value="ECO:0007669"/>
    <property type="project" value="TreeGrafter"/>
</dbReference>
<evidence type="ECO:0000256" key="5">
    <source>
        <dbReference type="ARBA" id="ARBA00023015"/>
    </source>
</evidence>
<dbReference type="Pfam" id="PF01342">
    <property type="entry name" value="SAND"/>
    <property type="match status" value="1"/>
</dbReference>
<feature type="region of interest" description="Disordered" evidence="10">
    <location>
        <begin position="338"/>
        <end position="364"/>
    </location>
</feature>
<keyword evidence="5" id="KW-0805">Transcription regulation</keyword>
<dbReference type="SMART" id="SM00258">
    <property type="entry name" value="SAND"/>
    <property type="match status" value="1"/>
</dbReference>
<dbReference type="AlphaFoldDB" id="A0A6P7HRG9"/>
<dbReference type="RefSeq" id="XP_028256263.1">
    <property type="nucleotide sequence ID" value="XM_028400462.1"/>
</dbReference>
<evidence type="ECO:0000256" key="4">
    <source>
        <dbReference type="ARBA" id="ARBA00022833"/>
    </source>
</evidence>
<dbReference type="PROSITE" id="PS50864">
    <property type="entry name" value="SAND"/>
    <property type="match status" value="1"/>
</dbReference>
<dbReference type="PANTHER" id="PTHR10417:SF3">
    <property type="entry name" value="GLUCOCORTICOID MODULATORY ELEMENT-BINDING PROTEIN 1"/>
    <property type="match status" value="1"/>
</dbReference>
<keyword evidence="12" id="KW-1185">Reference proteome</keyword>
<keyword evidence="7" id="KW-0238">DNA-binding</keyword>
<evidence type="ECO:0000256" key="6">
    <source>
        <dbReference type="ARBA" id="ARBA00023054"/>
    </source>
</evidence>
<dbReference type="Pfam" id="PF25892">
    <property type="entry name" value="Spe-44"/>
    <property type="match status" value="1"/>
</dbReference>
<dbReference type="SUPFAM" id="SSF63763">
    <property type="entry name" value="SAND domain-like"/>
    <property type="match status" value="1"/>
</dbReference>
<keyword evidence="8" id="KW-0804">Transcription</keyword>
<evidence type="ECO:0000256" key="9">
    <source>
        <dbReference type="ARBA" id="ARBA00023242"/>
    </source>
</evidence>
<evidence type="ECO:0000256" key="2">
    <source>
        <dbReference type="ARBA" id="ARBA00022490"/>
    </source>
</evidence>
<name>A0A6P7HRG9_9TELE</name>
<evidence type="ECO:0000256" key="8">
    <source>
        <dbReference type="ARBA" id="ARBA00023163"/>
    </source>
</evidence>
<dbReference type="CTD" id="10691"/>
<keyword evidence="9" id="KW-0539">Nucleus</keyword>
<evidence type="ECO:0000256" key="7">
    <source>
        <dbReference type="ARBA" id="ARBA00023125"/>
    </source>
</evidence>
<dbReference type="InterPro" id="IPR059099">
    <property type="entry name" value="GMEB1/2/Spe-44_dom"/>
</dbReference>
<keyword evidence="2" id="KW-0963">Cytoplasm</keyword>
<proteinExistence type="predicted"/>
<reference evidence="13" key="1">
    <citation type="submission" date="2025-08" db="UniProtKB">
        <authorList>
            <consortium name="RefSeq"/>
        </authorList>
    </citation>
    <scope>IDENTIFICATION</scope>
</reference>
<accession>A0A6P7HRG9</accession>
<comment type="subcellular location">
    <subcellularLocation>
        <location evidence="1">Cytoplasm</location>
    </subcellularLocation>
</comment>
<feature type="domain" description="SAND" evidence="11">
    <location>
        <begin position="77"/>
        <end position="147"/>
    </location>
</feature>
<dbReference type="FunFam" id="3.10.390.10:FF:000003">
    <property type="entry name" value="glucocorticoid modulatory element-binding protein 1 isoform X2"/>
    <property type="match status" value="1"/>
</dbReference>
<keyword evidence="4" id="KW-0862">Zinc</keyword>
<dbReference type="InterPro" id="IPR000770">
    <property type="entry name" value="SAND_dom"/>
</dbReference>
<dbReference type="Proteomes" id="UP000515145">
    <property type="component" value="Chromosome 2"/>
</dbReference>
<evidence type="ECO:0000256" key="3">
    <source>
        <dbReference type="ARBA" id="ARBA00022723"/>
    </source>
</evidence>
<evidence type="ECO:0000313" key="12">
    <source>
        <dbReference type="Proteomes" id="UP000515145"/>
    </source>
</evidence>
<sequence length="600" mass="64459">MSVMATNEEVTVSMGEVVMMKADGDGDPDDPNKTQVILQLQPITSGDQSAETDAAVMAVEANPGEQTEGDDVEIGCPITCGDSKAMLLLKKFVCPGINVKCVKYEDQLISPKQFVHISGKATLKDWKRAIRMGGVMLRKMMDSGQLDFYQHSTLCTNTCRSTKFDLLINNTRFPPDGSALTTPTSSQAQVVLGNGRAAGEERAEALSGKSDWSSSSLECADKKGSNEISEDTLNFWKGIADVGLLGEVVTNINTELVELLNSVQQRRDSAALQDTEVAVLSNLAQVFGLLDTVKNILEKTKQQTDPSQEQIISTLTNLEVLLEEQRKQQQVRALLTCPQPAKNKTPTKRPTKRPRLQRPASTTTLLTSPISQQAALQPQQFTVLSPISLSSVGQPFTVAGLPIASLAQSSNTVTLLPAGSQLFTRYMVTGDGKADTITLHPSSGLTLVGTTTMQDSSQLGTVVSPVELVHLSQQAGGAEVVPIEGHQVVDGTMLVQREVMQGEVETTQEHTVIEINPAPVEQPVGVMELQLTSETDRDGAAMVVQSGMEVTMAAGTETQCQIQDAQTEGVQGLQLDASGQLSNVQIVVIEENTQEENKVK</sequence>
<evidence type="ECO:0000256" key="1">
    <source>
        <dbReference type="ARBA" id="ARBA00004496"/>
    </source>
</evidence>
<gene>
    <name evidence="13" type="primary">gmeb1</name>
</gene>
<dbReference type="GO" id="GO:0000978">
    <property type="term" value="F:RNA polymerase II cis-regulatory region sequence-specific DNA binding"/>
    <property type="evidence" value="ECO:0007669"/>
    <property type="project" value="TreeGrafter"/>
</dbReference>
<evidence type="ECO:0000313" key="13">
    <source>
        <dbReference type="RefSeq" id="XP_028256263.1"/>
    </source>
</evidence>
<keyword evidence="3" id="KW-0479">Metal-binding</keyword>
<protein>
    <submittedName>
        <fullName evidence="13">Glucocorticoid modulatory element-binding protein 1 isoform X2</fullName>
    </submittedName>
</protein>
<dbReference type="GO" id="GO:0005737">
    <property type="term" value="C:cytoplasm"/>
    <property type="evidence" value="ECO:0007669"/>
    <property type="project" value="UniProtKB-SubCell"/>
</dbReference>
<organism evidence="12 13">
    <name type="scientific">Parambassis ranga</name>
    <name type="common">Indian glassy fish</name>
    <dbReference type="NCBI Taxonomy" id="210632"/>
    <lineage>
        <taxon>Eukaryota</taxon>
        <taxon>Metazoa</taxon>
        <taxon>Chordata</taxon>
        <taxon>Craniata</taxon>
        <taxon>Vertebrata</taxon>
        <taxon>Euteleostomi</taxon>
        <taxon>Actinopterygii</taxon>
        <taxon>Neopterygii</taxon>
        <taxon>Teleostei</taxon>
        <taxon>Neoteleostei</taxon>
        <taxon>Acanthomorphata</taxon>
        <taxon>Ovalentaria</taxon>
        <taxon>Ambassidae</taxon>
        <taxon>Parambassis</taxon>
    </lineage>
</organism>
<evidence type="ECO:0000256" key="10">
    <source>
        <dbReference type="SAM" id="MobiDB-lite"/>
    </source>
</evidence>
<evidence type="ECO:0000259" key="11">
    <source>
        <dbReference type="PROSITE" id="PS50864"/>
    </source>
</evidence>
<keyword evidence="6" id="KW-0175">Coiled coil</keyword>
<dbReference type="InterPro" id="IPR010919">
    <property type="entry name" value="SAND-like_dom_sf"/>
</dbReference>
<feature type="compositionally biased region" description="Basic residues" evidence="10">
    <location>
        <begin position="345"/>
        <end position="356"/>
    </location>
</feature>
<dbReference type="Gene3D" id="3.10.390.10">
    <property type="entry name" value="SAND domain-like"/>
    <property type="match status" value="1"/>
</dbReference>
<dbReference type="GeneID" id="114432441"/>